<evidence type="ECO:0000313" key="1">
    <source>
        <dbReference type="EMBL" id="CAH1786067.1"/>
    </source>
</evidence>
<reference evidence="1" key="1">
    <citation type="submission" date="2022-03" db="EMBL/GenBank/DDBJ databases">
        <authorList>
            <person name="Martin C."/>
        </authorList>
    </citation>
    <scope>NUCLEOTIDE SEQUENCE</scope>
</reference>
<evidence type="ECO:0000313" key="2">
    <source>
        <dbReference type="Proteomes" id="UP000749559"/>
    </source>
</evidence>
<protein>
    <submittedName>
        <fullName evidence="1">Uncharacterized protein</fullName>
    </submittedName>
</protein>
<comment type="caution">
    <text evidence="1">The sequence shown here is derived from an EMBL/GenBank/DDBJ whole genome shotgun (WGS) entry which is preliminary data.</text>
</comment>
<gene>
    <name evidence="1" type="ORF">OFUS_LOCUS12032</name>
</gene>
<accession>A0A8J1U1Z2</accession>
<dbReference type="AlphaFoldDB" id="A0A8J1U1Z2"/>
<sequence length="272" mass="31415">CSYKFVMYSMLTMRKQFKRSTKQDVKWRRASMSVGILLCVVLLRGQSSHKSMKATSHEVCLHNVSLSGRQHSSDAQHMVFVFGNAPLKLWTSVLNGLQNTNTNVPILLNFIGQIHEENIRNFSETYTKLINREILILNSHWERGQLTKEISLMNYVEGQTVHIHLIHANRGITDPVGFVKSDIESHINVLELVKIVHVKSLNLYVHVPPPMNDIRNLLQFDLRFWKKVQGKNKCKTWLDMNDLSSVFLKSIVMYTKTYGSLYNLPVSIQFTK</sequence>
<dbReference type="EMBL" id="CAIIXF020000006">
    <property type="protein sequence ID" value="CAH1786067.1"/>
    <property type="molecule type" value="Genomic_DNA"/>
</dbReference>
<name>A0A8J1U1Z2_OWEFU</name>
<organism evidence="1 2">
    <name type="scientific">Owenia fusiformis</name>
    <name type="common">Polychaete worm</name>
    <dbReference type="NCBI Taxonomy" id="6347"/>
    <lineage>
        <taxon>Eukaryota</taxon>
        <taxon>Metazoa</taxon>
        <taxon>Spiralia</taxon>
        <taxon>Lophotrochozoa</taxon>
        <taxon>Annelida</taxon>
        <taxon>Polychaeta</taxon>
        <taxon>Sedentaria</taxon>
        <taxon>Canalipalpata</taxon>
        <taxon>Sabellida</taxon>
        <taxon>Oweniida</taxon>
        <taxon>Oweniidae</taxon>
        <taxon>Owenia</taxon>
    </lineage>
</organism>
<feature type="non-terminal residue" evidence="1">
    <location>
        <position position="272"/>
    </location>
</feature>
<proteinExistence type="predicted"/>
<dbReference type="Proteomes" id="UP000749559">
    <property type="component" value="Unassembled WGS sequence"/>
</dbReference>
<keyword evidence="2" id="KW-1185">Reference proteome</keyword>